<proteinExistence type="predicted"/>
<reference evidence="4" key="1">
    <citation type="submission" date="2012-12" db="EMBL/GenBank/DDBJ databases">
        <authorList>
            <person name="Hellsten U."/>
            <person name="Grimwood J."/>
            <person name="Chapman J.A."/>
            <person name="Shapiro H."/>
            <person name="Aerts A."/>
            <person name="Otillar R.P."/>
            <person name="Terry A.Y."/>
            <person name="Boore J.L."/>
            <person name="Simakov O."/>
            <person name="Marletaz F."/>
            <person name="Cho S.-J."/>
            <person name="Edsinger-Gonzales E."/>
            <person name="Havlak P."/>
            <person name="Kuo D.-H."/>
            <person name="Larsson T."/>
            <person name="Lv J."/>
            <person name="Arendt D."/>
            <person name="Savage R."/>
            <person name="Osoegawa K."/>
            <person name="de Jong P."/>
            <person name="Lindberg D.R."/>
            <person name="Seaver E.C."/>
            <person name="Weisblat D.A."/>
            <person name="Putnam N.H."/>
            <person name="Grigoriev I.V."/>
            <person name="Rokhsar D.S."/>
        </authorList>
    </citation>
    <scope>NUCLEOTIDE SEQUENCE</scope>
    <source>
        <strain evidence="4">I ESC-2004</strain>
    </source>
</reference>
<keyword evidence="1" id="KW-0472">Membrane</keyword>
<keyword evidence="4" id="KW-1185">Reference proteome</keyword>
<dbReference type="OrthoDB" id="550646at2759"/>
<dbReference type="STRING" id="283909.R7TH89"/>
<feature type="transmembrane region" description="Helical" evidence="1">
    <location>
        <begin position="42"/>
        <end position="62"/>
    </location>
</feature>
<name>R7TH89_CAPTE</name>
<keyword evidence="1" id="KW-0812">Transmembrane</keyword>
<organism evidence="2">
    <name type="scientific">Capitella teleta</name>
    <name type="common">Polychaete worm</name>
    <dbReference type="NCBI Taxonomy" id="283909"/>
    <lineage>
        <taxon>Eukaryota</taxon>
        <taxon>Metazoa</taxon>
        <taxon>Spiralia</taxon>
        <taxon>Lophotrochozoa</taxon>
        <taxon>Annelida</taxon>
        <taxon>Polychaeta</taxon>
        <taxon>Sedentaria</taxon>
        <taxon>Scolecida</taxon>
        <taxon>Capitellidae</taxon>
        <taxon>Capitella</taxon>
    </lineage>
</organism>
<dbReference type="EMBL" id="KB310692">
    <property type="protein sequence ID" value="ELT90946.1"/>
    <property type="molecule type" value="Genomic_DNA"/>
</dbReference>
<dbReference type="InterPro" id="IPR051267">
    <property type="entry name" value="STEAP_metalloreductase"/>
</dbReference>
<dbReference type="OMA" id="SYVGAVC"/>
<dbReference type="Proteomes" id="UP000014760">
    <property type="component" value="Unassembled WGS sequence"/>
</dbReference>
<evidence type="ECO:0000256" key="1">
    <source>
        <dbReference type="SAM" id="Phobius"/>
    </source>
</evidence>
<gene>
    <name evidence="2" type="ORF">CAPTEDRAFT_108747</name>
</gene>
<evidence type="ECO:0000313" key="4">
    <source>
        <dbReference type="Proteomes" id="UP000014760"/>
    </source>
</evidence>
<sequence length="138" mass="15809">MEASFHIAVWATAFYVILGITSLPSVGAVLNWREWRFVQSYMGHFCLILACAHACVLKYSYFHSTLKSFVEIIQQPEMLCQLLAFLALGLRFILWMPCVSSYVWKIRKGYVRGAKSDVEQGKQANGRTNESFQMNETI</sequence>
<dbReference type="HOGENOM" id="CLU_1986634_0_0_1"/>
<evidence type="ECO:0000313" key="3">
    <source>
        <dbReference type="EnsemblMetazoa" id="CapteP108747"/>
    </source>
</evidence>
<protein>
    <recommendedName>
        <fullName evidence="5">Ferric oxidoreductase domain-containing protein</fullName>
    </recommendedName>
</protein>
<evidence type="ECO:0000313" key="2">
    <source>
        <dbReference type="EMBL" id="ELT90946.1"/>
    </source>
</evidence>
<dbReference type="AlphaFoldDB" id="R7TH89"/>
<reference evidence="2 4" key="2">
    <citation type="journal article" date="2013" name="Nature">
        <title>Insights into bilaterian evolution from three spiralian genomes.</title>
        <authorList>
            <person name="Simakov O."/>
            <person name="Marletaz F."/>
            <person name="Cho S.J."/>
            <person name="Edsinger-Gonzales E."/>
            <person name="Havlak P."/>
            <person name="Hellsten U."/>
            <person name="Kuo D.H."/>
            <person name="Larsson T."/>
            <person name="Lv J."/>
            <person name="Arendt D."/>
            <person name="Savage R."/>
            <person name="Osoegawa K."/>
            <person name="de Jong P."/>
            <person name="Grimwood J."/>
            <person name="Chapman J.A."/>
            <person name="Shapiro H."/>
            <person name="Aerts A."/>
            <person name="Otillar R.P."/>
            <person name="Terry A.Y."/>
            <person name="Boore J.L."/>
            <person name="Grigoriev I.V."/>
            <person name="Lindberg D.R."/>
            <person name="Seaver E.C."/>
            <person name="Weisblat D.A."/>
            <person name="Putnam N.H."/>
            <person name="Rokhsar D.S."/>
        </authorList>
    </citation>
    <scope>NUCLEOTIDE SEQUENCE</scope>
    <source>
        <strain evidence="2 4">I ESC-2004</strain>
    </source>
</reference>
<keyword evidence="1" id="KW-1133">Transmembrane helix</keyword>
<dbReference type="EnsemblMetazoa" id="CapteT108747">
    <property type="protein sequence ID" value="CapteP108747"/>
    <property type="gene ID" value="CapteG108747"/>
</dbReference>
<dbReference type="PANTHER" id="PTHR14239">
    <property type="entry name" value="DUDULIN-RELATED"/>
    <property type="match status" value="1"/>
</dbReference>
<feature type="transmembrane region" description="Helical" evidence="1">
    <location>
        <begin position="6"/>
        <end position="30"/>
    </location>
</feature>
<feature type="transmembrane region" description="Helical" evidence="1">
    <location>
        <begin position="82"/>
        <end position="104"/>
    </location>
</feature>
<dbReference type="EMBL" id="AMQN01014037">
    <property type="status" value="NOT_ANNOTATED_CDS"/>
    <property type="molecule type" value="Genomic_DNA"/>
</dbReference>
<evidence type="ECO:0008006" key="5">
    <source>
        <dbReference type="Google" id="ProtNLM"/>
    </source>
</evidence>
<reference evidence="3" key="3">
    <citation type="submission" date="2015-06" db="UniProtKB">
        <authorList>
            <consortium name="EnsemblMetazoa"/>
        </authorList>
    </citation>
    <scope>IDENTIFICATION</scope>
</reference>
<accession>R7TH89</accession>